<evidence type="ECO:0000313" key="2">
    <source>
        <dbReference type="Proteomes" id="UP000515163"/>
    </source>
</evidence>
<dbReference type="GO" id="GO:0006508">
    <property type="term" value="P:proteolysis"/>
    <property type="evidence" value="ECO:0007669"/>
    <property type="project" value="InterPro"/>
</dbReference>
<dbReference type="SUPFAM" id="SSF82171">
    <property type="entry name" value="DPP6 N-terminal domain-like"/>
    <property type="match status" value="1"/>
</dbReference>
<dbReference type="InterPro" id="IPR029058">
    <property type="entry name" value="AB_hydrolase_fold"/>
</dbReference>
<dbReference type="Proteomes" id="UP000515163">
    <property type="component" value="Unplaced"/>
</dbReference>
<dbReference type="Gene3D" id="3.40.50.1820">
    <property type="entry name" value="alpha/beta hydrolase"/>
    <property type="match status" value="1"/>
</dbReference>
<feature type="unsure residue" description="D or N" evidence="3">
    <location>
        <position position="474"/>
    </location>
</feature>
<dbReference type="PANTHER" id="PTHR43056">
    <property type="entry name" value="PEPTIDASE S9 PROLYL OLIGOPEPTIDASE"/>
    <property type="match status" value="1"/>
</dbReference>
<reference evidence="3" key="1">
    <citation type="submission" date="2025-08" db="UniProtKB">
        <authorList>
            <consortium name="RefSeq"/>
        </authorList>
    </citation>
    <scope>IDENTIFICATION</scope>
    <source>
        <tissue evidence="3">Tentacle</tissue>
    </source>
</reference>
<dbReference type="OrthoDB" id="416344at2759"/>
<proteinExistence type="predicted"/>
<protein>
    <submittedName>
        <fullName evidence="3">Uncharacterized protein LOC116297910</fullName>
    </submittedName>
</protein>
<dbReference type="InParanoid" id="A0A6P8I3Q6"/>
<keyword evidence="2" id="KW-1185">Reference proteome</keyword>
<dbReference type="InterPro" id="IPR001375">
    <property type="entry name" value="Peptidase_S9_cat"/>
</dbReference>
<dbReference type="InterPro" id="IPR050585">
    <property type="entry name" value="Xaa-Pro_dipeptidyl-ppase/CocE"/>
</dbReference>
<sequence length="654" mass="72906">MAKQVSPYGSWVSPISSDLVIKESLSLREVRLDPLDKGTVYWSELHPEEAGRTIICKVKDDDKNIEVLTPQDFNCRTLVHEMGGGTFIVYNKKIYFSNFGDQRLYSQESKPGCTPVPITPEGKQWRYADADVALNGRVLVCVREDHDVLKEGAEEALNTIVSIDLETQKQNVLVSGCNFYASPRVSHSGMLAWFQWNHPNMPWDDTELWVGQLNEAGDGFVEGTKKKVSGGVGISISSPRWSNDGKLLFISDKNNWWNLYKLEDDGTETNLCPLEKELGIPHWIFGMNAYACDPRPGNKDVLVTFGENLSLLKPNGELLNIETGGTQHSQVVTDGHSAYLITRSATRFPALIRVNLESKKVTVLKESFTVHVDPEYLSVPREVTYPTTDDKVSHGFFYPPKNKDFNAPEGSLPPLLVKVHGGPTSACGPALNLEIQFFTSRGIAVLDVNYRGSTTYGRKYREELKGNWGIVDMDDCCNGALYLANTTKEVDVNKLAIDGGSAGGYTTLSVLTFRDVFKAGASFYGISDVEALAKDTHKFESRYIDTLIGPYPEAKDVYKERSPIHYVEKLNCPIALFQGDEDKIVPPNQAEMMFNAVKNKGLPVAYKLYKGEQHGFRKAENIKSTLEGELYFFSKVFGFSAPGLTVELEIHNLK</sequence>
<dbReference type="SUPFAM" id="SSF53474">
    <property type="entry name" value="alpha/beta-Hydrolases"/>
    <property type="match status" value="1"/>
</dbReference>
<gene>
    <name evidence="3" type="primary">LOC116297910</name>
</gene>
<evidence type="ECO:0000313" key="3">
    <source>
        <dbReference type="RefSeq" id="XP_031562126.1"/>
    </source>
</evidence>
<dbReference type="InterPro" id="IPR011042">
    <property type="entry name" value="6-blade_b-propeller_TolB-like"/>
</dbReference>
<evidence type="ECO:0000259" key="1">
    <source>
        <dbReference type="Pfam" id="PF00326"/>
    </source>
</evidence>
<dbReference type="GO" id="GO:0008236">
    <property type="term" value="F:serine-type peptidase activity"/>
    <property type="evidence" value="ECO:0007669"/>
    <property type="project" value="InterPro"/>
</dbReference>
<dbReference type="AlphaFoldDB" id="A0A6P8I3Q6"/>
<dbReference type="Pfam" id="PF00326">
    <property type="entry name" value="Peptidase_S9"/>
    <property type="match status" value="1"/>
</dbReference>
<feature type="domain" description="Peptidase S9 prolyl oligopeptidase catalytic" evidence="1">
    <location>
        <begin position="431"/>
        <end position="638"/>
    </location>
</feature>
<name>A0A6P8I3Q6_ACTTE</name>
<dbReference type="RefSeq" id="XP_031562126.1">
    <property type="nucleotide sequence ID" value="XM_031706266.1"/>
</dbReference>
<dbReference type="Gene3D" id="2.120.10.30">
    <property type="entry name" value="TolB, C-terminal domain"/>
    <property type="match status" value="1"/>
</dbReference>
<dbReference type="PANTHER" id="PTHR43056:SF5">
    <property type="entry name" value="PEPTIDASE S9 PROLYL OLIGOPEPTIDASE CATALYTIC DOMAIN-CONTAINING PROTEIN"/>
    <property type="match status" value="1"/>
</dbReference>
<dbReference type="KEGG" id="aten:116297910"/>
<organism evidence="2 3">
    <name type="scientific">Actinia tenebrosa</name>
    <name type="common">Australian red waratah sea anemone</name>
    <dbReference type="NCBI Taxonomy" id="6105"/>
    <lineage>
        <taxon>Eukaryota</taxon>
        <taxon>Metazoa</taxon>
        <taxon>Cnidaria</taxon>
        <taxon>Anthozoa</taxon>
        <taxon>Hexacorallia</taxon>
        <taxon>Actiniaria</taxon>
        <taxon>Actiniidae</taxon>
        <taxon>Actinia</taxon>
    </lineage>
</organism>
<accession>A0A6P8I3Q6</accession>